<sequence>MAAQETRGIIALQNVLQPEVVPPEAEATARQANSAVRQVEGAPHPLGFSHSCSEITRPVRSDTPSTALARDMVYIQETDPWPELRLEDLEVLNVPGMQQQFLTQEPELAQQTLISPSQISAASSTQQAEQHEVSLRGEYSVRSEERQRDTMGVFQKPHPKQQDCSSASRKRRASSPAQKEHSSKVVLRRSSSHDSTPTLALHDFVHLVQSHPEAAPSSASQERRPQAEQVLGAPASTESPGGTTSLASHGSSDQALSPRKQSFPPLSWIFRAVYDGAVRITDERKREADMASTSQPQAKAGSSHSVSSVELARLPEASSTGPDADLSQVQLTDKRDQRQEPQAEGGSMQCPPEEYSAPGSRLFKTQRREGSQHDGRRALDTGSLLAGLPARSQQEQDQLQVPQISQQISKQAQGSHSVMSGTGSVALQEQHSSQKPSSCGATFSTFQASRASDSRSEFEMPQPEVVPGEADSVPTFYSSVPQLQTPPNEVVSRKSHSPDPKHSVLDLKTPSPGESVGLQFTPTPEPEPVQVKSAALDECPPAQPPAIPIAQPGSTAIATHTLEQGTLVSLQREEVPLQDESFDIPPGSLSVLENLPPADIPLPVLTVQDVRNVTGDDSLASPVLADLPLLPSVPLFEPAMAAPTQPVPQHAEPLPDVQMEDSSDEDIFDPSEVRRSPSQQLYFSTP</sequence>
<feature type="compositionally biased region" description="Polar residues" evidence="1">
    <location>
        <begin position="391"/>
        <end position="451"/>
    </location>
</feature>
<keyword evidence="3" id="KW-1185">Reference proteome</keyword>
<name>A0AAQ4D6W0_AMBAM</name>
<evidence type="ECO:0000256" key="1">
    <source>
        <dbReference type="SAM" id="MobiDB-lite"/>
    </source>
</evidence>
<feature type="compositionally biased region" description="Polar residues" evidence="1">
    <location>
        <begin position="317"/>
        <end position="331"/>
    </location>
</feature>
<feature type="compositionally biased region" description="Polar residues" evidence="1">
    <location>
        <begin position="291"/>
        <end position="308"/>
    </location>
</feature>
<feature type="compositionally biased region" description="Polar residues" evidence="1">
    <location>
        <begin position="676"/>
        <end position="686"/>
    </location>
</feature>
<feature type="compositionally biased region" description="Basic and acidic residues" evidence="1">
    <location>
        <begin position="496"/>
        <end position="505"/>
    </location>
</feature>
<dbReference type="Proteomes" id="UP001321473">
    <property type="component" value="Unassembled WGS sequence"/>
</dbReference>
<feature type="region of interest" description="Disordered" evidence="1">
    <location>
        <begin position="640"/>
        <end position="686"/>
    </location>
</feature>
<comment type="caution">
    <text evidence="2">The sequence shown here is derived from an EMBL/GenBank/DDBJ whole genome shotgun (WGS) entry which is preliminary data.</text>
</comment>
<proteinExistence type="predicted"/>
<reference evidence="2 3" key="1">
    <citation type="journal article" date="2023" name="Arcadia Sci">
        <title>De novo assembly of a long-read Amblyomma americanum tick genome.</title>
        <authorList>
            <person name="Chou S."/>
            <person name="Poskanzer K.E."/>
            <person name="Rollins M."/>
            <person name="Thuy-Boun P.S."/>
        </authorList>
    </citation>
    <scope>NUCLEOTIDE SEQUENCE [LARGE SCALE GENOMIC DNA]</scope>
    <source>
        <strain evidence="2">F_SG_1</strain>
        <tissue evidence="2">Salivary glands</tissue>
    </source>
</reference>
<accession>A0AAQ4D6W0</accession>
<organism evidence="2 3">
    <name type="scientific">Amblyomma americanum</name>
    <name type="common">Lone star tick</name>
    <dbReference type="NCBI Taxonomy" id="6943"/>
    <lineage>
        <taxon>Eukaryota</taxon>
        <taxon>Metazoa</taxon>
        <taxon>Ecdysozoa</taxon>
        <taxon>Arthropoda</taxon>
        <taxon>Chelicerata</taxon>
        <taxon>Arachnida</taxon>
        <taxon>Acari</taxon>
        <taxon>Parasitiformes</taxon>
        <taxon>Ixodida</taxon>
        <taxon>Ixodoidea</taxon>
        <taxon>Ixodidae</taxon>
        <taxon>Amblyomminae</taxon>
        <taxon>Amblyomma</taxon>
    </lineage>
</organism>
<evidence type="ECO:0000313" key="3">
    <source>
        <dbReference type="Proteomes" id="UP001321473"/>
    </source>
</evidence>
<dbReference type="AlphaFoldDB" id="A0AAQ4D6W0"/>
<gene>
    <name evidence="2" type="ORF">V5799_004160</name>
</gene>
<feature type="compositionally biased region" description="Acidic residues" evidence="1">
    <location>
        <begin position="658"/>
        <end position="669"/>
    </location>
</feature>
<feature type="compositionally biased region" description="Basic and acidic residues" evidence="1">
    <location>
        <begin position="129"/>
        <end position="149"/>
    </location>
</feature>
<feature type="region of interest" description="Disordered" evidence="1">
    <location>
        <begin position="285"/>
        <end position="531"/>
    </location>
</feature>
<feature type="compositionally biased region" description="Low complexity" evidence="1">
    <location>
        <begin position="119"/>
        <end position="128"/>
    </location>
</feature>
<protein>
    <submittedName>
        <fullName evidence="2">Uncharacterized protein</fullName>
    </submittedName>
</protein>
<feature type="region of interest" description="Disordered" evidence="1">
    <location>
        <begin position="42"/>
        <end position="63"/>
    </location>
</feature>
<feature type="compositionally biased region" description="Polar residues" evidence="1">
    <location>
        <begin position="475"/>
        <end position="487"/>
    </location>
</feature>
<feature type="compositionally biased region" description="Polar residues" evidence="1">
    <location>
        <begin position="236"/>
        <end position="255"/>
    </location>
</feature>
<feature type="region of interest" description="Disordered" evidence="1">
    <location>
        <begin position="119"/>
        <end position="261"/>
    </location>
</feature>
<feature type="compositionally biased region" description="Basic and acidic residues" evidence="1">
    <location>
        <begin position="366"/>
        <end position="379"/>
    </location>
</feature>
<feature type="compositionally biased region" description="Basic and acidic residues" evidence="1">
    <location>
        <begin position="332"/>
        <end position="341"/>
    </location>
</feature>
<evidence type="ECO:0000313" key="2">
    <source>
        <dbReference type="EMBL" id="KAK8758200.1"/>
    </source>
</evidence>
<dbReference type="EMBL" id="JARKHS020034365">
    <property type="protein sequence ID" value="KAK8758200.1"/>
    <property type="molecule type" value="Genomic_DNA"/>
</dbReference>